<dbReference type="EMBL" id="MCOG01000962">
    <property type="protein sequence ID" value="ORX90387.1"/>
    <property type="molecule type" value="Genomic_DNA"/>
</dbReference>
<comment type="caution">
    <text evidence="11">The sequence shown here is derived from an EMBL/GenBank/DDBJ whole genome shotgun (WGS) entry which is preliminary data.</text>
</comment>
<keyword evidence="4" id="KW-0677">Repeat</keyword>
<evidence type="ECO:0000313" key="12">
    <source>
        <dbReference type="Proteomes" id="UP000193920"/>
    </source>
</evidence>
<dbReference type="Pfam" id="PF14608">
    <property type="entry name" value="zf-CCCH_2"/>
    <property type="match status" value="3"/>
</dbReference>
<feature type="region of interest" description="Disordered" evidence="9">
    <location>
        <begin position="464"/>
        <end position="483"/>
    </location>
</feature>
<keyword evidence="3 8" id="KW-0479">Metal-binding</keyword>
<name>A0A1Y1XXB2_9FUNG</name>
<organism evidence="11 12">
    <name type="scientific">Neocallimastix californiae</name>
    <dbReference type="NCBI Taxonomy" id="1754190"/>
    <lineage>
        <taxon>Eukaryota</taxon>
        <taxon>Fungi</taxon>
        <taxon>Fungi incertae sedis</taxon>
        <taxon>Chytridiomycota</taxon>
        <taxon>Chytridiomycota incertae sedis</taxon>
        <taxon>Neocallimastigomycetes</taxon>
        <taxon>Neocallimastigales</taxon>
        <taxon>Neocallimastigaceae</taxon>
        <taxon>Neocallimastix</taxon>
    </lineage>
</organism>
<dbReference type="AlphaFoldDB" id="A0A1Y1XXB2"/>
<evidence type="ECO:0000256" key="8">
    <source>
        <dbReference type="PROSITE-ProRule" id="PRU00723"/>
    </source>
</evidence>
<protein>
    <recommendedName>
        <fullName evidence="10">C3H1-type domain-containing protein</fullName>
    </recommendedName>
</protein>
<evidence type="ECO:0000313" key="11">
    <source>
        <dbReference type="EMBL" id="ORX90387.1"/>
    </source>
</evidence>
<keyword evidence="6 8" id="KW-0862">Zinc</keyword>
<feature type="compositionally biased region" description="Basic and acidic residues" evidence="9">
    <location>
        <begin position="267"/>
        <end position="277"/>
    </location>
</feature>
<dbReference type="Proteomes" id="UP000193920">
    <property type="component" value="Unassembled WGS sequence"/>
</dbReference>
<dbReference type="PANTHER" id="PTHR14738">
    <property type="entry name" value="ZINC FINGER CCCH DOMAIN-CONTAINING PROTEIN 14"/>
    <property type="match status" value="1"/>
</dbReference>
<gene>
    <name evidence="11" type="ORF">LY90DRAFT_292219</name>
</gene>
<evidence type="ECO:0000256" key="1">
    <source>
        <dbReference type="ARBA" id="ARBA00004123"/>
    </source>
</evidence>
<dbReference type="STRING" id="1754190.A0A1Y1XXB2"/>
<dbReference type="GO" id="GO:0005737">
    <property type="term" value="C:cytoplasm"/>
    <property type="evidence" value="ECO:0007669"/>
    <property type="project" value="TreeGrafter"/>
</dbReference>
<dbReference type="GO" id="GO:0043488">
    <property type="term" value="P:regulation of mRNA stability"/>
    <property type="evidence" value="ECO:0007669"/>
    <property type="project" value="InterPro"/>
</dbReference>
<feature type="region of interest" description="Disordered" evidence="9">
    <location>
        <begin position="263"/>
        <end position="291"/>
    </location>
</feature>
<feature type="compositionally biased region" description="Basic and acidic residues" evidence="9">
    <location>
        <begin position="172"/>
        <end position="202"/>
    </location>
</feature>
<feature type="compositionally biased region" description="Acidic residues" evidence="9">
    <location>
        <begin position="143"/>
        <end position="171"/>
    </location>
</feature>
<evidence type="ECO:0000256" key="6">
    <source>
        <dbReference type="ARBA" id="ARBA00022833"/>
    </source>
</evidence>
<dbReference type="Gene3D" id="4.10.1000.40">
    <property type="match status" value="2"/>
</dbReference>
<feature type="zinc finger region" description="C3H1-type" evidence="8">
    <location>
        <begin position="334"/>
        <end position="367"/>
    </location>
</feature>
<evidence type="ECO:0000259" key="10">
    <source>
        <dbReference type="PROSITE" id="PS50103"/>
    </source>
</evidence>
<dbReference type="PROSITE" id="PS50103">
    <property type="entry name" value="ZF_C3H1"/>
    <property type="match status" value="1"/>
</dbReference>
<dbReference type="PANTHER" id="PTHR14738:SF29">
    <property type="entry name" value="ZINC FINGER CCCH DOMAIN-CONTAINING PROTEIN 14"/>
    <property type="match status" value="1"/>
</dbReference>
<feature type="compositionally biased region" description="Polar residues" evidence="9">
    <location>
        <begin position="107"/>
        <end position="119"/>
    </location>
</feature>
<dbReference type="GO" id="GO:0008270">
    <property type="term" value="F:zinc ion binding"/>
    <property type="evidence" value="ECO:0007669"/>
    <property type="project" value="UniProtKB-KW"/>
</dbReference>
<feature type="compositionally biased region" description="Low complexity" evidence="9">
    <location>
        <begin position="278"/>
        <end position="291"/>
    </location>
</feature>
<dbReference type="InterPro" id="IPR040366">
    <property type="entry name" value="Nab2/ZC3H14"/>
</dbReference>
<comment type="similarity">
    <text evidence="2">Belongs to the ZC3H14 family.</text>
</comment>
<evidence type="ECO:0000256" key="2">
    <source>
        <dbReference type="ARBA" id="ARBA00008423"/>
    </source>
</evidence>
<sequence>MESSTIFNEDPRQRIQNRIASAVKIKLTSNGIDNADELSVKFTEMMANGQSKEEVLSELKKYSKGDERHDNAFVEWLYGYNSVLPPLRNHQHRDETPITEAETETALDTNTIDNQTKTPSIEDVSEDEEKEEGKKEGALVVEPEVEEEKFEVDSDDSGDLPELESNESENEDVSKTEEPKEEEKKPELPKRRSFIHIKEGKSGRFTPIKSEDRHNFVKRNLARVASQLDVANQVQKKMMSHAVAVANASENLTLNKKKSTASLNGTLEKKKSFRRDSNVSNGSSSSSVYSSTNPTFIQSFANKTFPKNTTNINDSSVTPEQSKAVRCSYWPNCNRGNECKFWHPKELCPNLNNCPYGDECLYIHPALTQSQLSKKNKKKSESNLELSETVKHTVQRKLSKRDSMASITSNSSRKSSVKEISSVNVSGIECKFGANCTRPDCKFSHPSPAAILAAKKAEVANALKRKESGKLKHKESRTSNKLSLSSEEVQSILVNN</sequence>
<keyword evidence="12" id="KW-1185">Reference proteome</keyword>
<evidence type="ECO:0000256" key="7">
    <source>
        <dbReference type="ARBA" id="ARBA00023242"/>
    </source>
</evidence>
<comment type="subcellular location">
    <subcellularLocation>
        <location evidence="1">Nucleus</location>
    </subcellularLocation>
</comment>
<proteinExistence type="inferred from homology"/>
<evidence type="ECO:0000256" key="9">
    <source>
        <dbReference type="SAM" id="MobiDB-lite"/>
    </source>
</evidence>
<dbReference type="GO" id="GO:0008143">
    <property type="term" value="F:poly(A) binding"/>
    <property type="evidence" value="ECO:0007669"/>
    <property type="project" value="InterPro"/>
</dbReference>
<feature type="region of interest" description="Disordered" evidence="9">
    <location>
        <begin position="85"/>
        <end position="211"/>
    </location>
</feature>
<feature type="region of interest" description="Disordered" evidence="9">
    <location>
        <begin position="371"/>
        <end position="413"/>
    </location>
</feature>
<evidence type="ECO:0000256" key="4">
    <source>
        <dbReference type="ARBA" id="ARBA00022737"/>
    </source>
</evidence>
<evidence type="ECO:0000256" key="3">
    <source>
        <dbReference type="ARBA" id="ARBA00022723"/>
    </source>
</evidence>
<dbReference type="GO" id="GO:0005634">
    <property type="term" value="C:nucleus"/>
    <property type="evidence" value="ECO:0007669"/>
    <property type="project" value="UniProtKB-SubCell"/>
</dbReference>
<dbReference type="InterPro" id="IPR000571">
    <property type="entry name" value="Znf_CCCH"/>
</dbReference>
<evidence type="ECO:0000256" key="5">
    <source>
        <dbReference type="ARBA" id="ARBA00022771"/>
    </source>
</evidence>
<dbReference type="OrthoDB" id="438553at2759"/>
<reference evidence="11 12" key="1">
    <citation type="submission" date="2016-08" db="EMBL/GenBank/DDBJ databases">
        <title>A Parts List for Fungal Cellulosomes Revealed by Comparative Genomics.</title>
        <authorList>
            <consortium name="DOE Joint Genome Institute"/>
            <person name="Haitjema C.H."/>
            <person name="Gilmore S.P."/>
            <person name="Henske J.K."/>
            <person name="Solomon K.V."/>
            <person name="De Groot R."/>
            <person name="Kuo A."/>
            <person name="Mondo S.J."/>
            <person name="Salamov A.A."/>
            <person name="Labutti K."/>
            <person name="Zhao Z."/>
            <person name="Chiniquy J."/>
            <person name="Barry K."/>
            <person name="Brewer H.M."/>
            <person name="Purvine S.O."/>
            <person name="Wright A.T."/>
            <person name="Boxma B."/>
            <person name="Van Alen T."/>
            <person name="Hackstein J.H."/>
            <person name="Baker S.E."/>
            <person name="Grigoriev I.V."/>
            <person name="O'Malley M.A."/>
        </authorList>
    </citation>
    <scope>NUCLEOTIDE SEQUENCE [LARGE SCALE GENOMIC DNA]</scope>
    <source>
        <strain evidence="11 12">G1</strain>
    </source>
</reference>
<dbReference type="SMART" id="SM00356">
    <property type="entry name" value="ZnF_C3H1"/>
    <property type="match status" value="3"/>
</dbReference>
<keyword evidence="7" id="KW-0539">Nucleus</keyword>
<keyword evidence="5 8" id="KW-0863">Zinc-finger</keyword>
<feature type="domain" description="C3H1-type" evidence="10">
    <location>
        <begin position="334"/>
        <end position="367"/>
    </location>
</feature>
<accession>A0A1Y1XXB2</accession>